<dbReference type="EMBL" id="CP002666">
    <property type="protein sequence ID" value="AEE44807.1"/>
    <property type="molecule type" value="Genomic_DNA"/>
</dbReference>
<dbReference type="Proteomes" id="UP000008460">
    <property type="component" value="Chromosome"/>
</dbReference>
<dbReference type="KEGG" id="cfi:Celf_0667"/>
<accession>F4GYT8</accession>
<dbReference type="AlphaFoldDB" id="F4GYT8"/>
<dbReference type="RefSeq" id="WP_013769836.1">
    <property type="nucleotide sequence ID" value="NC_015514.1"/>
</dbReference>
<evidence type="ECO:0000313" key="1">
    <source>
        <dbReference type="EMBL" id="AEE44807.1"/>
    </source>
</evidence>
<reference evidence="1 2" key="1">
    <citation type="submission" date="2011-04" db="EMBL/GenBank/DDBJ databases">
        <title>Complete sequence of Cellulomonas fimi ATCC 484.</title>
        <authorList>
            <consortium name="US DOE Joint Genome Institute"/>
            <person name="Lucas S."/>
            <person name="Han J."/>
            <person name="Lapidus A."/>
            <person name="Cheng J.-F."/>
            <person name="Goodwin L."/>
            <person name="Pitluck S."/>
            <person name="Peters L."/>
            <person name="Chertkov O."/>
            <person name="Detter J.C."/>
            <person name="Han C."/>
            <person name="Tapia R."/>
            <person name="Land M."/>
            <person name="Hauser L."/>
            <person name="Kyrpides N."/>
            <person name="Ivanova N."/>
            <person name="Ovchinnikova G."/>
            <person name="Pagani I."/>
            <person name="Mead D."/>
            <person name="Brumm P."/>
            <person name="Woyke T."/>
        </authorList>
    </citation>
    <scope>NUCLEOTIDE SEQUENCE [LARGE SCALE GENOMIC DNA]</scope>
    <source>
        <strain evidence="2">ATCC 484 / DSM 20113 / JCM 1341 / NBRC 15513 / NCIMB 8980 / NCTC 7547</strain>
    </source>
</reference>
<dbReference type="eggNOG" id="ENOG5033CFU">
    <property type="taxonomic scope" value="Bacteria"/>
</dbReference>
<dbReference type="HOGENOM" id="CLU_155914_0_0_11"/>
<evidence type="ECO:0000313" key="2">
    <source>
        <dbReference type="Proteomes" id="UP000008460"/>
    </source>
</evidence>
<organism evidence="1 2">
    <name type="scientific">Cellulomonas fimi (strain ATCC 484 / DSM 20113 / JCM 1341 / CCUG 24087 / LMG 16345 / NBRC 15513 / NCIMB 8980 / NCTC 7547 / NRS-133)</name>
    <dbReference type="NCBI Taxonomy" id="590998"/>
    <lineage>
        <taxon>Bacteria</taxon>
        <taxon>Bacillati</taxon>
        <taxon>Actinomycetota</taxon>
        <taxon>Actinomycetes</taxon>
        <taxon>Micrococcales</taxon>
        <taxon>Cellulomonadaceae</taxon>
        <taxon>Cellulomonas</taxon>
    </lineage>
</organism>
<proteinExistence type="predicted"/>
<gene>
    <name evidence="1" type="ordered locus">Celf_0667</name>
</gene>
<dbReference type="STRING" id="590998.Celf_0667"/>
<name>F4GYT8_CELFA</name>
<keyword evidence="2" id="KW-1185">Reference proteome</keyword>
<sequence>MPAVAGVAAGAPAGPAAFHDAWVHALDALEVDVAAAEELLRTAHLAPVAEVARAAVWAPPRDLGPLPLSLQVRGQALLDRQLAVARRTAEALVTNRRHLAATDAMRPPVSDLPVYVDQEA</sequence>
<protein>
    <submittedName>
        <fullName evidence="1">Uncharacterized protein</fullName>
    </submittedName>
</protein>